<protein>
    <submittedName>
        <fullName evidence="4">AAA family ATPase</fullName>
    </submittedName>
</protein>
<name>A0A9D1HPK4_9FIRM</name>
<dbReference type="Pfam" id="PF07728">
    <property type="entry name" value="AAA_5"/>
    <property type="match status" value="1"/>
</dbReference>
<accession>A0A9D1HPK4</accession>
<dbReference type="PANTHER" id="PTHR48103:SF2">
    <property type="entry name" value="MIDASIN"/>
    <property type="match status" value="1"/>
</dbReference>
<dbReference type="AlphaFoldDB" id="A0A9D1HPK4"/>
<keyword evidence="1" id="KW-0547">Nucleotide-binding</keyword>
<dbReference type="GO" id="GO:0000027">
    <property type="term" value="P:ribosomal large subunit assembly"/>
    <property type="evidence" value="ECO:0007669"/>
    <property type="project" value="TreeGrafter"/>
</dbReference>
<evidence type="ECO:0000256" key="2">
    <source>
        <dbReference type="ARBA" id="ARBA00022840"/>
    </source>
</evidence>
<proteinExistence type="predicted"/>
<dbReference type="EMBL" id="DVMJ01000091">
    <property type="protein sequence ID" value="HIU14477.1"/>
    <property type="molecule type" value="Genomic_DNA"/>
</dbReference>
<dbReference type="PANTHER" id="PTHR48103">
    <property type="entry name" value="MIDASIN-RELATED"/>
    <property type="match status" value="1"/>
</dbReference>
<dbReference type="GO" id="GO:0030687">
    <property type="term" value="C:preribosome, large subunit precursor"/>
    <property type="evidence" value="ECO:0007669"/>
    <property type="project" value="TreeGrafter"/>
</dbReference>
<evidence type="ECO:0000313" key="5">
    <source>
        <dbReference type="Proteomes" id="UP000824175"/>
    </source>
</evidence>
<feature type="domain" description="ATPase dynein-related AAA" evidence="3">
    <location>
        <begin position="293"/>
        <end position="420"/>
    </location>
</feature>
<reference evidence="4" key="1">
    <citation type="submission" date="2020-10" db="EMBL/GenBank/DDBJ databases">
        <authorList>
            <person name="Gilroy R."/>
        </authorList>
    </citation>
    <scope>NUCLEOTIDE SEQUENCE</scope>
    <source>
        <strain evidence="4">CHK195-11698</strain>
    </source>
</reference>
<dbReference type="Proteomes" id="UP000824175">
    <property type="component" value="Unassembled WGS sequence"/>
</dbReference>
<gene>
    <name evidence="4" type="ORF">IAD15_10495</name>
</gene>
<dbReference type="InterPro" id="IPR011704">
    <property type="entry name" value="ATPase_dyneun-rel_AAA"/>
</dbReference>
<evidence type="ECO:0000259" key="3">
    <source>
        <dbReference type="Pfam" id="PF07728"/>
    </source>
</evidence>
<dbReference type="CDD" id="cd00009">
    <property type="entry name" value="AAA"/>
    <property type="match status" value="1"/>
</dbReference>
<reference evidence="4" key="2">
    <citation type="journal article" date="2021" name="PeerJ">
        <title>Extensive microbial diversity within the chicken gut microbiome revealed by metagenomics and culture.</title>
        <authorList>
            <person name="Gilroy R."/>
            <person name="Ravi A."/>
            <person name="Getino M."/>
            <person name="Pursley I."/>
            <person name="Horton D.L."/>
            <person name="Alikhan N.F."/>
            <person name="Baker D."/>
            <person name="Gharbi K."/>
            <person name="Hall N."/>
            <person name="Watson M."/>
            <person name="Adriaenssens E.M."/>
            <person name="Foster-Nyarko E."/>
            <person name="Jarju S."/>
            <person name="Secka A."/>
            <person name="Antonio M."/>
            <person name="Oren A."/>
            <person name="Chaudhuri R.R."/>
            <person name="La Ragione R."/>
            <person name="Hildebrand F."/>
            <person name="Pallen M.J."/>
        </authorList>
    </citation>
    <scope>NUCLEOTIDE SEQUENCE</scope>
    <source>
        <strain evidence="4">CHK195-11698</strain>
    </source>
</reference>
<comment type="caution">
    <text evidence="4">The sequence shown here is derived from an EMBL/GenBank/DDBJ whole genome shotgun (WGS) entry which is preliminary data.</text>
</comment>
<evidence type="ECO:0000256" key="1">
    <source>
        <dbReference type="ARBA" id="ARBA00022741"/>
    </source>
</evidence>
<keyword evidence="2" id="KW-0067">ATP-binding</keyword>
<evidence type="ECO:0000313" key="4">
    <source>
        <dbReference type="EMBL" id="HIU14477.1"/>
    </source>
</evidence>
<dbReference type="GO" id="GO:0016887">
    <property type="term" value="F:ATP hydrolysis activity"/>
    <property type="evidence" value="ECO:0007669"/>
    <property type="project" value="InterPro"/>
</dbReference>
<dbReference type="SUPFAM" id="SSF52540">
    <property type="entry name" value="P-loop containing nucleoside triphosphate hydrolases"/>
    <property type="match status" value="1"/>
</dbReference>
<organism evidence="4 5">
    <name type="scientific">Candidatus Fimiplasma intestinipullorum</name>
    <dbReference type="NCBI Taxonomy" id="2840825"/>
    <lineage>
        <taxon>Bacteria</taxon>
        <taxon>Bacillati</taxon>
        <taxon>Bacillota</taxon>
        <taxon>Clostridia</taxon>
        <taxon>Eubacteriales</taxon>
        <taxon>Candidatus Fimiplasma</taxon>
    </lineage>
</organism>
<sequence>MLLNELKQYKPYSLAPGYQAEHILYGENTEQQLIEGTSYFATNNQKVLKGIVHSDIDKDEVYVLLHTQSLLFSLSHQHETGVYLEYFIHEHRFMLAATDQASDERLYRLLLTAINYLYNHYQIEEFKPIYEAWRHINMAKHLHGDNWDADDHQNVMILGDQLIALVQSILAHPNGYLALYYDSVAEVMEQKRLSFAAQSLVPLFLFQQDPEHLLLDLEEEKTHYASYHPTDYDLPDVCELYPQEEKAKLPLFLQESIQANERLYLQNRAFLDRSDIELIRSFKRGKTWSCLYYGPSGTGKTTKLLCIAGALGLPSLKMVGSRAIDESSLFGKYVLRNGETVFEYGPLSLMMKYGGMFIFDEINMVDSDIISSLNDVLDGTKQKILDNGEIITAHPLFRFGESMNIGYAGTNEMNLSHKSRIQNKIKISQLSIEKMTQIIVKETGLDEKYANQMAEMLEGFNEIILNEGNETTQRIDLRTLLNWANKTVDLEGDIIRASLVTIISELAEEDDEILNLEDPRQIMATNGAASTVMRQIVSTFLTEDKDANT</sequence>
<dbReference type="Gene3D" id="3.40.50.300">
    <property type="entry name" value="P-loop containing nucleotide triphosphate hydrolases"/>
    <property type="match status" value="1"/>
</dbReference>
<dbReference type="GO" id="GO:0005524">
    <property type="term" value="F:ATP binding"/>
    <property type="evidence" value="ECO:0007669"/>
    <property type="project" value="UniProtKB-KW"/>
</dbReference>
<dbReference type="InterPro" id="IPR027417">
    <property type="entry name" value="P-loop_NTPase"/>
</dbReference>